<evidence type="ECO:0000256" key="5">
    <source>
        <dbReference type="SAM" id="Phobius"/>
    </source>
</evidence>
<dbReference type="PANTHER" id="PTHR46214">
    <property type="entry name" value="ZINC FINGER, RING-CH-TYPE"/>
    <property type="match status" value="1"/>
</dbReference>
<dbReference type="PANTHER" id="PTHR46214:SF30">
    <property type="entry name" value="OS01G0850200 PROTEIN"/>
    <property type="match status" value="1"/>
</dbReference>
<evidence type="ECO:0000256" key="1">
    <source>
        <dbReference type="ARBA" id="ARBA00022723"/>
    </source>
</evidence>
<dbReference type="SUPFAM" id="SSF57850">
    <property type="entry name" value="RING/U-box"/>
    <property type="match status" value="1"/>
</dbReference>
<dbReference type="Gene3D" id="3.30.40.10">
    <property type="entry name" value="Zinc/RING finger domain, C3HC4 (zinc finger)"/>
    <property type="match status" value="1"/>
</dbReference>
<dbReference type="Proteomes" id="UP000652761">
    <property type="component" value="Unassembled WGS sequence"/>
</dbReference>
<dbReference type="GO" id="GO:0008270">
    <property type="term" value="F:zinc ion binding"/>
    <property type="evidence" value="ECO:0007669"/>
    <property type="project" value="UniProtKB-KW"/>
</dbReference>
<gene>
    <name evidence="7" type="ORF">Taro_021882</name>
</gene>
<feature type="compositionally biased region" description="Basic and acidic residues" evidence="4">
    <location>
        <begin position="1"/>
        <end position="12"/>
    </location>
</feature>
<dbReference type="AlphaFoldDB" id="A0A843V6A5"/>
<dbReference type="PROSITE" id="PS51292">
    <property type="entry name" value="ZF_RING_CH"/>
    <property type="match status" value="1"/>
</dbReference>
<dbReference type="EMBL" id="NMUH01001136">
    <property type="protein sequence ID" value="MQL89310.1"/>
    <property type="molecule type" value="Genomic_DNA"/>
</dbReference>
<evidence type="ECO:0000259" key="6">
    <source>
        <dbReference type="PROSITE" id="PS51292"/>
    </source>
</evidence>
<feature type="transmembrane region" description="Helical" evidence="5">
    <location>
        <begin position="200"/>
        <end position="218"/>
    </location>
</feature>
<keyword evidence="5" id="KW-1133">Transmembrane helix</keyword>
<name>A0A843V6A5_COLES</name>
<keyword evidence="8" id="KW-1185">Reference proteome</keyword>
<accession>A0A843V6A5</accession>
<proteinExistence type="predicted"/>
<evidence type="ECO:0000313" key="7">
    <source>
        <dbReference type="EMBL" id="MQL89310.1"/>
    </source>
</evidence>
<keyword evidence="1" id="KW-0479">Metal-binding</keyword>
<keyword evidence="5" id="KW-0472">Membrane</keyword>
<protein>
    <recommendedName>
        <fullName evidence="6">RING-CH-type domain-containing protein</fullName>
    </recommendedName>
</protein>
<feature type="region of interest" description="Disordered" evidence="4">
    <location>
        <begin position="1"/>
        <end position="83"/>
    </location>
</feature>
<sequence length="224" mass="23864">MATTGERCRGDAEAGTTHLPEADDSDGNGCFSDAEDQSWHSTYQSHRAGSSYDELRISNASASDHDAGGAPEPGRKSCASDSSVEIGIDHGAPETKINMPKVEKDCRICHLGLVSGSPGSGAPIELGCSCKDDLAAAHKQCAEAWFKIRGNKTCEVCGSVAKNVVGIGEAEINEQCNETNTTSSAAFTTENQSFWRGHRFLNFLLACLVFAFVVSWLFHFNVPG</sequence>
<feature type="domain" description="RING-CH-type" evidence="6">
    <location>
        <begin position="98"/>
        <end position="164"/>
    </location>
</feature>
<dbReference type="OrthoDB" id="1912066at2759"/>
<dbReference type="Pfam" id="PF12906">
    <property type="entry name" value="RINGv"/>
    <property type="match status" value="1"/>
</dbReference>
<keyword evidence="3" id="KW-0862">Zinc</keyword>
<organism evidence="7 8">
    <name type="scientific">Colocasia esculenta</name>
    <name type="common">Wild taro</name>
    <name type="synonym">Arum esculentum</name>
    <dbReference type="NCBI Taxonomy" id="4460"/>
    <lineage>
        <taxon>Eukaryota</taxon>
        <taxon>Viridiplantae</taxon>
        <taxon>Streptophyta</taxon>
        <taxon>Embryophyta</taxon>
        <taxon>Tracheophyta</taxon>
        <taxon>Spermatophyta</taxon>
        <taxon>Magnoliopsida</taxon>
        <taxon>Liliopsida</taxon>
        <taxon>Araceae</taxon>
        <taxon>Aroideae</taxon>
        <taxon>Colocasieae</taxon>
        <taxon>Colocasia</taxon>
    </lineage>
</organism>
<evidence type="ECO:0000256" key="2">
    <source>
        <dbReference type="ARBA" id="ARBA00022771"/>
    </source>
</evidence>
<keyword evidence="5" id="KW-0812">Transmembrane</keyword>
<evidence type="ECO:0000256" key="3">
    <source>
        <dbReference type="ARBA" id="ARBA00022833"/>
    </source>
</evidence>
<dbReference type="InterPro" id="IPR011016">
    <property type="entry name" value="Znf_RING-CH"/>
</dbReference>
<evidence type="ECO:0000313" key="8">
    <source>
        <dbReference type="Proteomes" id="UP000652761"/>
    </source>
</evidence>
<dbReference type="SMART" id="SM00744">
    <property type="entry name" value="RINGv"/>
    <property type="match status" value="1"/>
</dbReference>
<feature type="compositionally biased region" description="Polar residues" evidence="4">
    <location>
        <begin position="39"/>
        <end position="48"/>
    </location>
</feature>
<evidence type="ECO:0000256" key="4">
    <source>
        <dbReference type="SAM" id="MobiDB-lite"/>
    </source>
</evidence>
<reference evidence="7" key="1">
    <citation type="submission" date="2017-07" db="EMBL/GenBank/DDBJ databases">
        <title>Taro Niue Genome Assembly and Annotation.</title>
        <authorList>
            <person name="Atibalentja N."/>
            <person name="Keating K."/>
            <person name="Fields C.J."/>
        </authorList>
    </citation>
    <scope>NUCLEOTIDE SEQUENCE</scope>
    <source>
        <strain evidence="7">Niue_2</strain>
        <tissue evidence="7">Leaf</tissue>
    </source>
</reference>
<comment type="caution">
    <text evidence="7">The sequence shown here is derived from an EMBL/GenBank/DDBJ whole genome shotgun (WGS) entry which is preliminary data.</text>
</comment>
<dbReference type="InterPro" id="IPR013083">
    <property type="entry name" value="Znf_RING/FYVE/PHD"/>
</dbReference>
<keyword evidence="2" id="KW-0863">Zinc-finger</keyword>